<keyword evidence="9" id="KW-1133">Transmembrane helix</keyword>
<keyword evidence="9" id="KW-0812">Transmembrane</keyword>
<feature type="domain" description="Copper amine oxidase catalytic" evidence="10">
    <location>
        <begin position="309"/>
        <end position="530"/>
    </location>
</feature>
<feature type="modified residue" description="2',4',5'-topaquinone" evidence="7">
    <location>
        <position position="466"/>
    </location>
</feature>
<evidence type="ECO:0000259" key="12">
    <source>
        <dbReference type="Pfam" id="PF02728"/>
    </source>
</evidence>
<evidence type="ECO:0000256" key="4">
    <source>
        <dbReference type="ARBA" id="ARBA00023002"/>
    </source>
</evidence>
<evidence type="ECO:0000259" key="11">
    <source>
        <dbReference type="Pfam" id="PF02727"/>
    </source>
</evidence>
<dbReference type="Pfam" id="PF01179">
    <property type="entry name" value="Cu_amine_oxid"/>
    <property type="match status" value="1"/>
</dbReference>
<evidence type="ECO:0000256" key="3">
    <source>
        <dbReference type="ARBA" id="ARBA00022772"/>
    </source>
</evidence>
<dbReference type="Pfam" id="PF02728">
    <property type="entry name" value="Cu_amine_oxidN3"/>
    <property type="match status" value="1"/>
</dbReference>
<dbReference type="SUPFAM" id="SSF54416">
    <property type="entry name" value="Amine oxidase N-terminal region"/>
    <property type="match status" value="2"/>
</dbReference>
<accession>A0AAD1WFB4</accession>
<dbReference type="InterPro" id="IPR049948">
    <property type="entry name" value="Cu_Am_ox_TPQ-bd"/>
</dbReference>
<dbReference type="InterPro" id="IPR015798">
    <property type="entry name" value="Cu_amine_oxidase_C"/>
</dbReference>
<evidence type="ECO:0000259" key="10">
    <source>
        <dbReference type="Pfam" id="PF01179"/>
    </source>
</evidence>
<evidence type="ECO:0000256" key="8">
    <source>
        <dbReference type="RuleBase" id="RU000672"/>
    </source>
</evidence>
<dbReference type="AlphaFoldDB" id="A0AAD1WFB4"/>
<name>A0AAD1WFB4_PELCU</name>
<dbReference type="GO" id="GO:0009308">
    <property type="term" value="P:amine metabolic process"/>
    <property type="evidence" value="ECO:0007669"/>
    <property type="project" value="UniProtKB-UniRule"/>
</dbReference>
<dbReference type="PRINTS" id="PR00766">
    <property type="entry name" value="CUDAOXIDASE"/>
</dbReference>
<keyword evidence="9" id="KW-0472">Membrane</keyword>
<dbReference type="GO" id="GO:0005886">
    <property type="term" value="C:plasma membrane"/>
    <property type="evidence" value="ECO:0007669"/>
    <property type="project" value="TreeGrafter"/>
</dbReference>
<comment type="cofactor">
    <cofactor evidence="8">
        <name>Cu cation</name>
        <dbReference type="ChEBI" id="CHEBI:23378"/>
    </cofactor>
    <text evidence="8">Contains 1 topaquinone per subunit.</text>
</comment>
<dbReference type="GO" id="GO:0005507">
    <property type="term" value="F:copper ion binding"/>
    <property type="evidence" value="ECO:0007669"/>
    <property type="project" value="InterPro"/>
</dbReference>
<dbReference type="InterPro" id="IPR000269">
    <property type="entry name" value="Cu_amine_oxidase"/>
</dbReference>
<dbReference type="PANTHER" id="PTHR10638:SF4">
    <property type="entry name" value="RETINA-SPECIFIC COPPER AMINE OXIDASE"/>
    <property type="match status" value="1"/>
</dbReference>
<dbReference type="PANTHER" id="PTHR10638">
    <property type="entry name" value="COPPER AMINE OXIDASE"/>
    <property type="match status" value="1"/>
</dbReference>
<evidence type="ECO:0000256" key="5">
    <source>
        <dbReference type="ARBA" id="ARBA00023008"/>
    </source>
</evidence>
<dbReference type="Pfam" id="PF02727">
    <property type="entry name" value="Cu_amine_oxidN2"/>
    <property type="match status" value="1"/>
</dbReference>
<evidence type="ECO:0000256" key="2">
    <source>
        <dbReference type="ARBA" id="ARBA00022723"/>
    </source>
</evidence>
<protein>
    <recommendedName>
        <fullName evidence="8">Amine oxidase</fullName>
        <ecNumber evidence="8">1.4.3.-</ecNumber>
    </recommendedName>
</protein>
<dbReference type="InterPro" id="IPR036460">
    <property type="entry name" value="Cu_amine_oxidase_C_sf"/>
</dbReference>
<feature type="domain" description="Copper amine oxidase N2-terminal" evidence="11">
    <location>
        <begin position="60"/>
        <end position="145"/>
    </location>
</feature>
<evidence type="ECO:0000256" key="9">
    <source>
        <dbReference type="SAM" id="Phobius"/>
    </source>
</evidence>
<dbReference type="EC" id="1.4.3.-" evidence="8"/>
<gene>
    <name evidence="13" type="ORF">PECUL_23A038004</name>
</gene>
<comment type="PTM">
    <text evidence="7 8">Topaquinone (TPQ) is generated by copper-dependent autoxidation of a specific tyrosyl residue.</text>
</comment>
<dbReference type="Gene3D" id="3.10.450.40">
    <property type="match status" value="2"/>
</dbReference>
<dbReference type="PROSITE" id="PS01164">
    <property type="entry name" value="COPPER_AMINE_OXID_1"/>
    <property type="match status" value="1"/>
</dbReference>
<keyword evidence="3 6" id="KW-0801">TPQ</keyword>
<dbReference type="FunFam" id="3.10.450.40:FF:000001">
    <property type="entry name" value="Amine oxidase"/>
    <property type="match status" value="1"/>
</dbReference>
<dbReference type="GO" id="GO:0048038">
    <property type="term" value="F:quinone binding"/>
    <property type="evidence" value="ECO:0007669"/>
    <property type="project" value="InterPro"/>
</dbReference>
<keyword evidence="14" id="KW-1185">Reference proteome</keyword>
<feature type="transmembrane region" description="Helical" evidence="9">
    <location>
        <begin position="6"/>
        <end position="28"/>
    </location>
</feature>
<keyword evidence="2 8" id="KW-0479">Metal-binding</keyword>
<dbReference type="InterPro" id="IPR015802">
    <property type="entry name" value="Cu_amine_oxidase_N3"/>
</dbReference>
<evidence type="ECO:0000256" key="7">
    <source>
        <dbReference type="PIRSR" id="PIRSR600269-51"/>
    </source>
</evidence>
<evidence type="ECO:0000256" key="6">
    <source>
        <dbReference type="PIRSR" id="PIRSR600269-50"/>
    </source>
</evidence>
<feature type="domain" description="Copper amine oxidase N3-terminal" evidence="12">
    <location>
        <begin position="163"/>
        <end position="263"/>
    </location>
</feature>
<evidence type="ECO:0000256" key="1">
    <source>
        <dbReference type="ARBA" id="ARBA00007983"/>
    </source>
</evidence>
<evidence type="ECO:0000313" key="14">
    <source>
        <dbReference type="Proteomes" id="UP001295444"/>
    </source>
</evidence>
<proteinExistence type="inferred from homology"/>
<organism evidence="13 14">
    <name type="scientific">Pelobates cultripes</name>
    <name type="common">Western spadefoot toad</name>
    <dbReference type="NCBI Taxonomy" id="61616"/>
    <lineage>
        <taxon>Eukaryota</taxon>
        <taxon>Metazoa</taxon>
        <taxon>Chordata</taxon>
        <taxon>Craniata</taxon>
        <taxon>Vertebrata</taxon>
        <taxon>Euteleostomi</taxon>
        <taxon>Amphibia</taxon>
        <taxon>Batrachia</taxon>
        <taxon>Anura</taxon>
        <taxon>Pelobatoidea</taxon>
        <taxon>Pelobatidae</taxon>
        <taxon>Pelobates</taxon>
    </lineage>
</organism>
<keyword evidence="5 8" id="KW-0186">Copper</keyword>
<dbReference type="InterPro" id="IPR016182">
    <property type="entry name" value="Cu_amine_oxidase_N-reg"/>
</dbReference>
<evidence type="ECO:0000313" key="13">
    <source>
        <dbReference type="EMBL" id="CAH2301974.1"/>
    </source>
</evidence>
<feature type="active site" description="Proton acceptor" evidence="6">
    <location>
        <position position="381"/>
    </location>
</feature>
<feature type="active site" description="Schiff-base intermediate with substrate; via topaquinone" evidence="6">
    <location>
        <position position="466"/>
    </location>
</feature>
<dbReference type="Proteomes" id="UP001295444">
    <property type="component" value="Chromosome 06"/>
</dbReference>
<sequence>MNIKSITLTAFLVAVGTIVALVAFFLVGPKLKRCVLKKEISSQLKHNEKSLVFADLTPEEINEVMDYLKKNLKVDLVDVSKANPDNNCIYSVVLQLPKKQDVLLYLDKSGAKPRREALAVVYLGKETNPEVKEFVVGPLPNPTYIKDVTIEKYHSQIPYYRRPALGKEFGQIEDHITKVDFPKAQTFLKDVFGYNDYESGFFSFLTSAPRGYKSGDRNTWFVVFFNNQGSGFYLHPVGLEILVNHKNLDVKKWSVEKVFYNGRFFEGMEELETQYLAGTLTVVKMRKPLLKDDFASLKPPKSSVSDIPRQYEPQGPRYSVKNNNILFQHWSLAFGADANSGLRLYDIRFKDERIVYELSVQEAISVYGSNAPGGMLTRYMDGSFGIGRFMFQLVRGIDCPYSASYVDTFYLLDSDSWIRNKDSICIFEFNSGLPLRRHFSSLGSFYYGGLTNTVLVVRSIATLGNYDYVFDFIFYQNGAIESKVHATGYISTSFYMEGGTNYGNRVGPNTLGTIHTHFINYKVDLDVGGKLMLSKTSSCEL</sequence>
<dbReference type="GO" id="GO:0008131">
    <property type="term" value="F:primary methylamine oxidase activity"/>
    <property type="evidence" value="ECO:0007669"/>
    <property type="project" value="InterPro"/>
</dbReference>
<dbReference type="Gene3D" id="2.70.98.20">
    <property type="entry name" value="Copper amine oxidase, catalytic domain"/>
    <property type="match status" value="1"/>
</dbReference>
<dbReference type="FunFam" id="3.10.450.40:FF:000007">
    <property type="entry name" value="Amine oxidase"/>
    <property type="match status" value="1"/>
</dbReference>
<dbReference type="SUPFAM" id="SSF49998">
    <property type="entry name" value="Amine oxidase catalytic domain"/>
    <property type="match status" value="1"/>
</dbReference>
<dbReference type="InterPro" id="IPR015800">
    <property type="entry name" value="Cu_amine_oxidase_N2"/>
</dbReference>
<keyword evidence="4 8" id="KW-0560">Oxidoreductase</keyword>
<reference evidence="13" key="1">
    <citation type="submission" date="2022-03" db="EMBL/GenBank/DDBJ databases">
        <authorList>
            <person name="Alioto T."/>
            <person name="Alioto T."/>
            <person name="Gomez Garrido J."/>
        </authorList>
    </citation>
    <scope>NUCLEOTIDE SEQUENCE</scope>
</reference>
<comment type="similarity">
    <text evidence="1 8">Belongs to the copper/topaquinone oxidase family.</text>
</comment>
<dbReference type="EMBL" id="OW240917">
    <property type="protein sequence ID" value="CAH2301974.1"/>
    <property type="molecule type" value="Genomic_DNA"/>
</dbReference>